<organism evidence="1 2">
    <name type="scientific">Advenella kashmirensis (strain DSM 17095 / LMG 22695 / WT001)</name>
    <name type="common">Tetrathiobacter kashmirensis</name>
    <dbReference type="NCBI Taxonomy" id="1036672"/>
    <lineage>
        <taxon>Bacteria</taxon>
        <taxon>Pseudomonadati</taxon>
        <taxon>Pseudomonadota</taxon>
        <taxon>Betaproteobacteria</taxon>
        <taxon>Burkholderiales</taxon>
        <taxon>Alcaligenaceae</taxon>
    </lineage>
</organism>
<dbReference type="RefSeq" id="WP_014751002.1">
    <property type="nucleotide sequence ID" value="NC_017964.1"/>
</dbReference>
<name>I3UD23_ADVKW</name>
<dbReference type="STRING" id="1036672.TKWG_14165"/>
<protein>
    <submittedName>
        <fullName evidence="1">Uncharacterized protein</fullName>
    </submittedName>
</protein>
<dbReference type="KEGG" id="aka:TKWG_14165"/>
<accession>I3UD23</accession>
<dbReference type="AlphaFoldDB" id="I3UD23"/>
<keyword evidence="2" id="KW-1185">Reference proteome</keyword>
<dbReference type="EMBL" id="CP003555">
    <property type="protein sequence ID" value="AFK62911.1"/>
    <property type="molecule type" value="Genomic_DNA"/>
</dbReference>
<sequence>MTEVMTIDAVVLQEIRRKWPRHTLDTILDDRTGLAPVLEHIGQRCGVAVYGKFYTGRCIVRAVEGARG</sequence>
<gene>
    <name evidence="1" type="ordered locus">TKWG_14165</name>
</gene>
<evidence type="ECO:0000313" key="1">
    <source>
        <dbReference type="EMBL" id="AFK62911.1"/>
    </source>
</evidence>
<dbReference type="OrthoDB" id="9801455at2"/>
<reference evidence="2" key="2">
    <citation type="journal article" date="2013" name="PLoS ONE">
        <title>Genome implosion elicits host-confinement in Alcaligenaceae: evidence from the comparative genomics of Tetrathiobacter kashmirensis, a pathogen in the making.</title>
        <authorList>
            <person name="Ghosh W."/>
            <person name="Alam M."/>
            <person name="Roy C."/>
            <person name="Pyne P."/>
            <person name="George A."/>
            <person name="Chakraborty R."/>
            <person name="Majumder S."/>
            <person name="Agarwal A."/>
            <person name="Chakraborty S."/>
            <person name="Majumdar S."/>
            <person name="Gupta S.K."/>
        </authorList>
    </citation>
    <scope>NUCLEOTIDE SEQUENCE [LARGE SCALE GENOMIC DNA]</scope>
    <source>
        <strain evidence="2">WT001</strain>
    </source>
</reference>
<proteinExistence type="predicted"/>
<reference evidence="1 2" key="1">
    <citation type="journal article" date="2011" name="J. Bacteriol.">
        <title>Whole-genome shotgun sequencing of the sulfur-oxidizing chemoautotroph Tetrathiobacter kashmirensis.</title>
        <authorList>
            <person name="Ghosh W."/>
            <person name="George A."/>
            <person name="Agarwal A."/>
            <person name="Raj P."/>
            <person name="Alam M."/>
            <person name="Pyne P."/>
            <person name="Das Gupta S.K."/>
        </authorList>
    </citation>
    <scope>NUCLEOTIDE SEQUENCE [LARGE SCALE GENOMIC DNA]</scope>
    <source>
        <strain evidence="1 2">WT001</strain>
    </source>
</reference>
<evidence type="ECO:0000313" key="2">
    <source>
        <dbReference type="Proteomes" id="UP000005267"/>
    </source>
</evidence>
<dbReference type="Proteomes" id="UP000005267">
    <property type="component" value="Chromosome"/>
</dbReference>
<dbReference type="HOGENOM" id="CLU_2784624_0_0_4"/>